<protein>
    <submittedName>
        <fullName evidence="8">Uncharacterized protein</fullName>
    </submittedName>
</protein>
<organism evidence="8">
    <name type="scientific">marine sediment metagenome</name>
    <dbReference type="NCBI Taxonomy" id="412755"/>
    <lineage>
        <taxon>unclassified sequences</taxon>
        <taxon>metagenomes</taxon>
        <taxon>ecological metagenomes</taxon>
    </lineage>
</organism>
<evidence type="ECO:0000256" key="1">
    <source>
        <dbReference type="ARBA" id="ARBA00001947"/>
    </source>
</evidence>
<gene>
    <name evidence="8" type="ORF">S01H1_00944</name>
</gene>
<accession>X0SKA7</accession>
<dbReference type="NCBIfam" id="TIGR00043">
    <property type="entry name" value="rRNA maturation RNase YbeY"/>
    <property type="match status" value="1"/>
</dbReference>
<evidence type="ECO:0000256" key="7">
    <source>
        <dbReference type="ARBA" id="ARBA00022833"/>
    </source>
</evidence>
<evidence type="ECO:0000256" key="6">
    <source>
        <dbReference type="ARBA" id="ARBA00022801"/>
    </source>
</evidence>
<evidence type="ECO:0000313" key="8">
    <source>
        <dbReference type="EMBL" id="GAF76322.1"/>
    </source>
</evidence>
<dbReference type="InterPro" id="IPR002036">
    <property type="entry name" value="YbeY"/>
</dbReference>
<evidence type="ECO:0000256" key="4">
    <source>
        <dbReference type="ARBA" id="ARBA00022723"/>
    </source>
</evidence>
<dbReference type="GO" id="GO:0004222">
    <property type="term" value="F:metalloendopeptidase activity"/>
    <property type="evidence" value="ECO:0007669"/>
    <property type="project" value="InterPro"/>
</dbReference>
<dbReference type="Gene3D" id="3.40.390.30">
    <property type="entry name" value="Metalloproteases ('zincins'), catalytic domain"/>
    <property type="match status" value="1"/>
</dbReference>
<dbReference type="GO" id="GO:0004519">
    <property type="term" value="F:endonuclease activity"/>
    <property type="evidence" value="ECO:0007669"/>
    <property type="project" value="UniProtKB-KW"/>
</dbReference>
<dbReference type="EMBL" id="BARS01000372">
    <property type="protein sequence ID" value="GAF76322.1"/>
    <property type="molecule type" value="Genomic_DNA"/>
</dbReference>
<dbReference type="InterPro" id="IPR023091">
    <property type="entry name" value="MetalPrtase_cat_dom_sf_prd"/>
</dbReference>
<keyword evidence="4" id="KW-0479">Metal-binding</keyword>
<dbReference type="SUPFAM" id="SSF55486">
    <property type="entry name" value="Metalloproteases ('zincins'), catalytic domain"/>
    <property type="match status" value="1"/>
</dbReference>
<dbReference type="PANTHER" id="PTHR46986:SF1">
    <property type="entry name" value="ENDORIBONUCLEASE YBEY, CHLOROPLASTIC"/>
    <property type="match status" value="1"/>
</dbReference>
<evidence type="ECO:0000256" key="5">
    <source>
        <dbReference type="ARBA" id="ARBA00022759"/>
    </source>
</evidence>
<sequence>MEILIKNQQKIIKLNQKKIEGKIKKVLQYLKVDEETEISVLFTDDKFIRSLNNKYRGIDKPTDVLSFSLQEGAIKSPEVESNKLLGDIIISAETAQRQADNLNHSLEKELTVLLIHGLLHLTGYDHEKGKDCKIMREKESEMLKIFDLQPDV</sequence>
<keyword evidence="6" id="KW-0378">Hydrolase</keyword>
<dbReference type="AlphaFoldDB" id="X0SKA7"/>
<evidence type="ECO:0000256" key="2">
    <source>
        <dbReference type="ARBA" id="ARBA00010875"/>
    </source>
</evidence>
<name>X0SKA7_9ZZZZ</name>
<keyword evidence="5" id="KW-0255">Endonuclease</keyword>
<dbReference type="GO" id="GO:0006364">
    <property type="term" value="P:rRNA processing"/>
    <property type="evidence" value="ECO:0007669"/>
    <property type="project" value="InterPro"/>
</dbReference>
<evidence type="ECO:0000256" key="3">
    <source>
        <dbReference type="ARBA" id="ARBA00022722"/>
    </source>
</evidence>
<dbReference type="GO" id="GO:0046872">
    <property type="term" value="F:metal ion binding"/>
    <property type="evidence" value="ECO:0007669"/>
    <property type="project" value="UniProtKB-KW"/>
</dbReference>
<keyword evidence="3" id="KW-0540">Nuclease</keyword>
<dbReference type="Pfam" id="PF02130">
    <property type="entry name" value="YbeY"/>
    <property type="match status" value="1"/>
</dbReference>
<dbReference type="HAMAP" id="MF_00009">
    <property type="entry name" value="Endoribonucl_YbeY"/>
    <property type="match status" value="1"/>
</dbReference>
<proteinExistence type="inferred from homology"/>
<comment type="similarity">
    <text evidence="2">Belongs to the endoribonuclease YbeY family.</text>
</comment>
<comment type="caution">
    <text evidence="8">The sequence shown here is derived from an EMBL/GenBank/DDBJ whole genome shotgun (WGS) entry which is preliminary data.</text>
</comment>
<reference evidence="8" key="1">
    <citation type="journal article" date="2014" name="Front. Microbiol.">
        <title>High frequency of phylogenetically diverse reductive dehalogenase-homologous genes in deep subseafloor sedimentary metagenomes.</title>
        <authorList>
            <person name="Kawai M."/>
            <person name="Futagami T."/>
            <person name="Toyoda A."/>
            <person name="Takaki Y."/>
            <person name="Nishi S."/>
            <person name="Hori S."/>
            <person name="Arai W."/>
            <person name="Tsubouchi T."/>
            <person name="Morono Y."/>
            <person name="Uchiyama I."/>
            <person name="Ito T."/>
            <person name="Fujiyama A."/>
            <person name="Inagaki F."/>
            <person name="Takami H."/>
        </authorList>
    </citation>
    <scope>NUCLEOTIDE SEQUENCE</scope>
    <source>
        <strain evidence="8">Expedition CK06-06</strain>
    </source>
</reference>
<dbReference type="PANTHER" id="PTHR46986">
    <property type="entry name" value="ENDORIBONUCLEASE YBEY, CHLOROPLASTIC"/>
    <property type="match status" value="1"/>
</dbReference>
<comment type="cofactor">
    <cofactor evidence="1">
        <name>Zn(2+)</name>
        <dbReference type="ChEBI" id="CHEBI:29105"/>
    </cofactor>
</comment>
<keyword evidence="7" id="KW-0862">Zinc</keyword>